<dbReference type="Gene3D" id="3.90.176.10">
    <property type="entry name" value="Toxin ADP-ribosyltransferase, Chain A, domain 1"/>
    <property type="match status" value="1"/>
</dbReference>
<dbReference type="PROSITE" id="PS51996">
    <property type="entry name" value="TR_MART"/>
    <property type="match status" value="1"/>
</dbReference>
<dbReference type="EC" id="2.4.2.31" evidence="6"/>
<dbReference type="Pfam" id="PF01129">
    <property type="entry name" value="ART"/>
    <property type="match status" value="1"/>
</dbReference>
<dbReference type="OrthoDB" id="10069441at2759"/>
<keyword evidence="6" id="KW-0520">NAD</keyword>
<evidence type="ECO:0000256" key="5">
    <source>
        <dbReference type="ARBA" id="ARBA00047597"/>
    </source>
</evidence>
<dbReference type="EMBL" id="CAJNON010000856">
    <property type="protein sequence ID" value="CAF1392644.1"/>
    <property type="molecule type" value="Genomic_DNA"/>
</dbReference>
<evidence type="ECO:0000313" key="8">
    <source>
        <dbReference type="Proteomes" id="UP000663891"/>
    </source>
</evidence>
<dbReference type="InterPro" id="IPR000768">
    <property type="entry name" value="ART"/>
</dbReference>
<comment type="similarity">
    <text evidence="1 6">Belongs to the Arg-specific ADP-ribosyltransferase family.</text>
</comment>
<gene>
    <name evidence="7" type="ORF">VCS650_LOCUS36036</name>
</gene>
<keyword evidence="3 6" id="KW-0808">Transferase</keyword>
<keyword evidence="6" id="KW-0521">NADP</keyword>
<dbReference type="GO" id="GO:0016779">
    <property type="term" value="F:nucleotidyltransferase activity"/>
    <property type="evidence" value="ECO:0007669"/>
    <property type="project" value="UniProtKB-KW"/>
</dbReference>
<accession>A0A815KFQ1</accession>
<dbReference type="GO" id="GO:0106274">
    <property type="term" value="F:NAD+-protein-arginine ADP-ribosyltransferase activity"/>
    <property type="evidence" value="ECO:0007669"/>
    <property type="project" value="UniProtKB-EC"/>
</dbReference>
<evidence type="ECO:0000256" key="4">
    <source>
        <dbReference type="ARBA" id="ARBA00022695"/>
    </source>
</evidence>
<evidence type="ECO:0000256" key="6">
    <source>
        <dbReference type="RuleBase" id="RU361228"/>
    </source>
</evidence>
<dbReference type="SUPFAM" id="SSF56399">
    <property type="entry name" value="ADP-ribosylation"/>
    <property type="match status" value="1"/>
</dbReference>
<evidence type="ECO:0000313" key="7">
    <source>
        <dbReference type="EMBL" id="CAF1392644.1"/>
    </source>
</evidence>
<name>A0A815KFQ1_9BILA</name>
<organism evidence="7 8">
    <name type="scientific">Adineta steineri</name>
    <dbReference type="NCBI Taxonomy" id="433720"/>
    <lineage>
        <taxon>Eukaryota</taxon>
        <taxon>Metazoa</taxon>
        <taxon>Spiralia</taxon>
        <taxon>Gnathifera</taxon>
        <taxon>Rotifera</taxon>
        <taxon>Eurotatoria</taxon>
        <taxon>Bdelloidea</taxon>
        <taxon>Adinetida</taxon>
        <taxon>Adinetidae</taxon>
        <taxon>Adineta</taxon>
    </lineage>
</organism>
<comment type="catalytic activity">
    <reaction evidence="5 6">
        <text>L-arginyl-[protein] + NAD(+) = N(omega)-(ADP-D-ribosyl)-L-arginyl-[protein] + nicotinamide + H(+)</text>
        <dbReference type="Rhea" id="RHEA:19149"/>
        <dbReference type="Rhea" id="RHEA-COMP:10532"/>
        <dbReference type="Rhea" id="RHEA-COMP:15087"/>
        <dbReference type="ChEBI" id="CHEBI:15378"/>
        <dbReference type="ChEBI" id="CHEBI:17154"/>
        <dbReference type="ChEBI" id="CHEBI:29965"/>
        <dbReference type="ChEBI" id="CHEBI:57540"/>
        <dbReference type="ChEBI" id="CHEBI:142554"/>
        <dbReference type="EC" id="2.4.2.31"/>
    </reaction>
</comment>
<reference evidence="7" key="1">
    <citation type="submission" date="2021-02" db="EMBL/GenBank/DDBJ databases">
        <authorList>
            <person name="Nowell W R."/>
        </authorList>
    </citation>
    <scope>NUCLEOTIDE SEQUENCE</scope>
</reference>
<keyword evidence="4" id="KW-0548">Nucleotidyltransferase</keyword>
<proteinExistence type="inferred from homology"/>
<sequence length="464" mass="53884">MSMFCSASIQEKSIQSAENLEFIAQQDILAATVNNSDTDPLSKEAMIMQCRYYYRKDKMEQQKIDEFEKTYSSQDALHWYTRDSFVYRLLNKAMRTRNIEVIHAFRFFIAELHQQIHELHWKQIQETDRRVTTLYRGQLLPKDELEELKNQIGKKITMNGFLSASSSCSIALFYCGEGKQCPFFESVFFQIDLPAYGLDPAMPYCSIAHLSDFEEEHEYLFKFGTIFEVISVETLTEEIWYVQLRLERIKDHSLNSTTGTSREVLIDFFSASVSDDEALQNINLMVDEVALEHRNRMAGYIKLGDAYEERFEHTQHQSSIPIGWFVDKKSMNNVEINTFPEALTAAMNLTDSFSWPIDQYSFQSLHENVNDVNIYSSVHRICNRLESGAIGTISNIDNPKTRLLELFMKLCNRLESGAIGTISNIDNPKTRLLELFMKRLHISMISLNYFILSKVIKHLNVIKQ</sequence>
<evidence type="ECO:0000256" key="3">
    <source>
        <dbReference type="ARBA" id="ARBA00022679"/>
    </source>
</evidence>
<comment type="caution">
    <text evidence="7">The sequence shown here is derived from an EMBL/GenBank/DDBJ whole genome shotgun (WGS) entry which is preliminary data.</text>
</comment>
<dbReference type="Proteomes" id="UP000663891">
    <property type="component" value="Unassembled WGS sequence"/>
</dbReference>
<keyword evidence="2 6" id="KW-0328">Glycosyltransferase</keyword>
<dbReference type="AlphaFoldDB" id="A0A815KFQ1"/>
<protein>
    <recommendedName>
        <fullName evidence="6">NAD(P)(+)--arginine ADP-ribosyltransferase</fullName>
        <ecNumber evidence="6">2.4.2.31</ecNumber>
    </recommendedName>
    <alternativeName>
        <fullName evidence="6">Mono(ADP-ribosyl)transferase</fullName>
    </alternativeName>
</protein>
<evidence type="ECO:0000256" key="1">
    <source>
        <dbReference type="ARBA" id="ARBA00009558"/>
    </source>
</evidence>
<evidence type="ECO:0000256" key="2">
    <source>
        <dbReference type="ARBA" id="ARBA00022676"/>
    </source>
</evidence>